<proteinExistence type="predicted"/>
<dbReference type="PATRIC" id="fig|888812.3.peg.855"/>
<comment type="caution">
    <text evidence="1">The sequence shown here is derived from an EMBL/GenBank/DDBJ whole genome shotgun (WGS) entry which is preliminary data.</text>
</comment>
<dbReference type="Proteomes" id="UP000004562">
    <property type="component" value="Unassembled WGS sequence"/>
</dbReference>
<evidence type="ECO:0000313" key="2">
    <source>
        <dbReference type="Proteomes" id="UP000004562"/>
    </source>
</evidence>
<dbReference type="EMBL" id="AEXZ01000006">
    <property type="protein sequence ID" value="EGD39381.1"/>
    <property type="molecule type" value="Genomic_DNA"/>
</dbReference>
<protein>
    <submittedName>
        <fullName evidence="1">Uncharacterized protein</fullName>
    </submittedName>
</protein>
<evidence type="ECO:0000313" key="1">
    <source>
        <dbReference type="EMBL" id="EGD39381.1"/>
    </source>
</evidence>
<name>F0ISQ4_STRSA</name>
<accession>F0ISQ4</accession>
<sequence length="42" mass="4954">MYRNSCQILEQAQSKTNHLASRNYIKKGRENTHPFYVQLTIA</sequence>
<dbReference type="HOGENOM" id="CLU_3258704_0_0_9"/>
<reference evidence="1 2" key="1">
    <citation type="submission" date="2011-02" db="EMBL/GenBank/DDBJ databases">
        <authorList>
            <person name="Muzny D."/>
            <person name="Qin X."/>
            <person name="Deng J."/>
            <person name="Jiang H."/>
            <person name="Liu Y."/>
            <person name="Qu J."/>
            <person name="Song X.-Z."/>
            <person name="Zhang L."/>
            <person name="Thornton R."/>
            <person name="Coyle M."/>
            <person name="Francisco L."/>
            <person name="Jackson L."/>
            <person name="Javaid M."/>
            <person name="Korchina V."/>
            <person name="Kovar C."/>
            <person name="Mata R."/>
            <person name="Mathew T."/>
            <person name="Ngo R."/>
            <person name="Nguyen L."/>
            <person name="Nguyen N."/>
            <person name="Okwuonu G."/>
            <person name="Ongeri F."/>
            <person name="Pham C."/>
            <person name="Simmons D."/>
            <person name="Wilczek-Boney K."/>
            <person name="Hale W."/>
            <person name="Jakkamsetti A."/>
            <person name="Pham P."/>
            <person name="Ruth R."/>
            <person name="San Lucas F."/>
            <person name="Warren J."/>
            <person name="Zhang J."/>
            <person name="Zhao Z."/>
            <person name="Zhou C."/>
            <person name="Zhu D."/>
            <person name="Lee S."/>
            <person name="Bess C."/>
            <person name="Blankenburg K."/>
            <person name="Forbes L."/>
            <person name="Fu Q."/>
            <person name="Gubbala S."/>
            <person name="Hirani K."/>
            <person name="Jayaseelan J.C."/>
            <person name="Lara F."/>
            <person name="Munidasa M."/>
            <person name="Palculict T."/>
            <person name="Patil S."/>
            <person name="Pu L.-L."/>
            <person name="Saada N."/>
            <person name="Tang L."/>
            <person name="Weissenberger G."/>
            <person name="Zhu Y."/>
            <person name="Hemphill L."/>
            <person name="Shang Y."/>
            <person name="Youmans B."/>
            <person name="Ayvaz T."/>
            <person name="Ross M."/>
            <person name="Santibanez J."/>
            <person name="Aqrawi P."/>
            <person name="Gross S."/>
            <person name="Joshi V."/>
            <person name="Fowler G."/>
            <person name="Nazareth L."/>
            <person name="Reid J."/>
            <person name="Worley K."/>
            <person name="Petrosino J."/>
            <person name="Highlander S."/>
            <person name="Gibbs R."/>
        </authorList>
    </citation>
    <scope>NUCLEOTIDE SEQUENCE [LARGE SCALE GENOMIC DNA]</scope>
    <source>
        <strain evidence="1 2">SK160</strain>
    </source>
</reference>
<dbReference type="AlphaFoldDB" id="F0ISQ4"/>
<organism evidence="1 2">
    <name type="scientific">Streptococcus sanguinis SK160</name>
    <dbReference type="NCBI Taxonomy" id="888812"/>
    <lineage>
        <taxon>Bacteria</taxon>
        <taxon>Bacillati</taxon>
        <taxon>Bacillota</taxon>
        <taxon>Bacilli</taxon>
        <taxon>Lactobacillales</taxon>
        <taxon>Streptococcaceae</taxon>
        <taxon>Streptococcus</taxon>
    </lineage>
</organism>
<gene>
    <name evidence="1" type="ORF">HMPREF9384_0866</name>
</gene>